<dbReference type="EMBL" id="JAQMWT010000651">
    <property type="protein sequence ID" value="KAJ8598773.1"/>
    <property type="molecule type" value="Genomic_DNA"/>
</dbReference>
<dbReference type="PROSITE" id="PS50088">
    <property type="entry name" value="ANK_REPEAT"/>
    <property type="match status" value="1"/>
</dbReference>
<dbReference type="PANTHER" id="PTHR24171:SF9">
    <property type="entry name" value="ANKYRIN REPEAT DOMAIN-CONTAINING PROTEIN 39"/>
    <property type="match status" value="1"/>
</dbReference>
<feature type="repeat" description="ANK" evidence="3">
    <location>
        <begin position="32"/>
        <end position="65"/>
    </location>
</feature>
<keyword evidence="2 3" id="KW-0040">ANK repeat</keyword>
<keyword evidence="1" id="KW-0677">Repeat</keyword>
<dbReference type="SUPFAM" id="SSF48403">
    <property type="entry name" value="Ankyrin repeat"/>
    <property type="match status" value="1"/>
</dbReference>
<organism evidence="4 5">
    <name type="scientific">Chrysophaeum taylorii</name>
    <dbReference type="NCBI Taxonomy" id="2483200"/>
    <lineage>
        <taxon>Eukaryota</taxon>
        <taxon>Sar</taxon>
        <taxon>Stramenopiles</taxon>
        <taxon>Ochrophyta</taxon>
        <taxon>Pelagophyceae</taxon>
        <taxon>Pelagomonadales</taxon>
        <taxon>Pelagomonadaceae</taxon>
        <taxon>Chrysophaeum</taxon>
    </lineage>
</organism>
<evidence type="ECO:0000256" key="2">
    <source>
        <dbReference type="ARBA" id="ARBA00023043"/>
    </source>
</evidence>
<evidence type="ECO:0000256" key="3">
    <source>
        <dbReference type="PROSITE-ProRule" id="PRU00023"/>
    </source>
</evidence>
<gene>
    <name evidence="4" type="ORF">CTAYLR_009865</name>
</gene>
<proteinExistence type="predicted"/>
<comment type="caution">
    <text evidence="4">The sequence shown here is derived from an EMBL/GenBank/DDBJ whole genome shotgun (WGS) entry which is preliminary data.</text>
</comment>
<dbReference type="SMART" id="SM00248">
    <property type="entry name" value="ANK"/>
    <property type="match status" value="2"/>
</dbReference>
<dbReference type="InterPro" id="IPR002110">
    <property type="entry name" value="Ankyrin_rpt"/>
</dbReference>
<evidence type="ECO:0000313" key="4">
    <source>
        <dbReference type="EMBL" id="KAJ8598773.1"/>
    </source>
</evidence>
<evidence type="ECO:0000313" key="5">
    <source>
        <dbReference type="Proteomes" id="UP001230188"/>
    </source>
</evidence>
<protein>
    <submittedName>
        <fullName evidence="4">Uncharacterized protein</fullName>
    </submittedName>
</protein>
<dbReference type="InterPro" id="IPR036770">
    <property type="entry name" value="Ankyrin_rpt-contain_sf"/>
</dbReference>
<dbReference type="PANTHER" id="PTHR24171">
    <property type="entry name" value="ANKYRIN REPEAT DOMAIN-CONTAINING PROTEIN 39-RELATED"/>
    <property type="match status" value="1"/>
</dbReference>
<dbReference type="AlphaFoldDB" id="A0AAD7U626"/>
<evidence type="ECO:0000256" key="1">
    <source>
        <dbReference type="ARBA" id="ARBA00022737"/>
    </source>
</evidence>
<reference evidence="4" key="1">
    <citation type="submission" date="2023-01" db="EMBL/GenBank/DDBJ databases">
        <title>Metagenome sequencing of chrysophaentin producing Chrysophaeum taylorii.</title>
        <authorList>
            <person name="Davison J."/>
            <person name="Bewley C."/>
        </authorList>
    </citation>
    <scope>NUCLEOTIDE SEQUENCE</scope>
    <source>
        <strain evidence="4">NIES-1699</strain>
    </source>
</reference>
<dbReference type="Pfam" id="PF12796">
    <property type="entry name" value="Ank_2"/>
    <property type="match status" value="1"/>
</dbReference>
<dbReference type="Proteomes" id="UP001230188">
    <property type="component" value="Unassembled WGS sequence"/>
</dbReference>
<keyword evidence="5" id="KW-1185">Reference proteome</keyword>
<sequence length="135" mass="14813">MSNLWTAASDGDLDRVSQLFDAGHATNDADEMGYTCLHAASSYGHRDLIEFLLARPDVDVNVRDADGDTPLHVCEDILTAKRLLEAGAEHAALNSLGFTPANVAREEGHAFLADFLDSLQSEVEISDERDTKRRR</sequence>
<accession>A0AAD7U626</accession>
<name>A0AAD7U626_9STRA</name>
<dbReference type="Gene3D" id="1.25.40.20">
    <property type="entry name" value="Ankyrin repeat-containing domain"/>
    <property type="match status" value="1"/>
</dbReference>